<dbReference type="Gene3D" id="2.120.10.80">
    <property type="entry name" value="Kelch-type beta propeller"/>
    <property type="match status" value="4"/>
</dbReference>
<feature type="domain" description="Fibronectin type-III" evidence="3">
    <location>
        <begin position="1735"/>
        <end position="1825"/>
    </location>
</feature>
<dbReference type="InterPro" id="IPR015915">
    <property type="entry name" value="Kelch-typ_b-propeller"/>
</dbReference>
<organism evidence="4 5">
    <name type="scientific">Ekhidna lutea</name>
    <dbReference type="NCBI Taxonomy" id="447679"/>
    <lineage>
        <taxon>Bacteria</taxon>
        <taxon>Pseudomonadati</taxon>
        <taxon>Bacteroidota</taxon>
        <taxon>Cytophagia</taxon>
        <taxon>Cytophagales</taxon>
        <taxon>Reichenbachiellaceae</taxon>
        <taxon>Ekhidna</taxon>
    </lineage>
</organism>
<reference evidence="4 5" key="1">
    <citation type="submission" date="2017-06" db="EMBL/GenBank/DDBJ databases">
        <authorList>
            <person name="Kim H.J."/>
            <person name="Triplett B.A."/>
        </authorList>
    </citation>
    <scope>NUCLEOTIDE SEQUENCE [LARGE SCALE GENOMIC DNA]</scope>
    <source>
        <strain evidence="4 5">DSM 19307</strain>
    </source>
</reference>
<dbReference type="InterPro" id="IPR013517">
    <property type="entry name" value="FG-GAP"/>
</dbReference>
<dbReference type="GO" id="GO:0005975">
    <property type="term" value="P:carbohydrate metabolic process"/>
    <property type="evidence" value="ECO:0007669"/>
    <property type="project" value="UniProtKB-ARBA"/>
</dbReference>
<dbReference type="Pfam" id="PF13517">
    <property type="entry name" value="FG-GAP_3"/>
    <property type="match status" value="1"/>
</dbReference>
<dbReference type="SUPFAM" id="SSF49265">
    <property type="entry name" value="Fibronectin type III"/>
    <property type="match status" value="5"/>
</dbReference>
<dbReference type="Pfam" id="PF00041">
    <property type="entry name" value="fn3"/>
    <property type="match status" value="7"/>
</dbReference>
<keyword evidence="5" id="KW-1185">Reference proteome</keyword>
<dbReference type="NCBIfam" id="TIGR04183">
    <property type="entry name" value="Por_Secre_tail"/>
    <property type="match status" value="1"/>
</dbReference>
<dbReference type="PANTHER" id="PTHR24099:SF15">
    <property type="entry name" value="E3 UBIQUITIN-PROTEIN LIGASE TRIM9"/>
    <property type="match status" value="1"/>
</dbReference>
<dbReference type="SUPFAM" id="SSF50965">
    <property type="entry name" value="Galactose oxidase, central domain"/>
    <property type="match status" value="1"/>
</dbReference>
<dbReference type="Gene3D" id="2.60.40.10">
    <property type="entry name" value="Immunoglobulins"/>
    <property type="match status" value="9"/>
</dbReference>
<evidence type="ECO:0000256" key="1">
    <source>
        <dbReference type="ARBA" id="ARBA00022729"/>
    </source>
</evidence>
<accession>A0A239IJ50</accession>
<dbReference type="GO" id="GO:0004553">
    <property type="term" value="F:hydrolase activity, hydrolyzing O-glycosyl compounds"/>
    <property type="evidence" value="ECO:0007669"/>
    <property type="project" value="UniProtKB-ARBA"/>
</dbReference>
<feature type="signal peptide" evidence="2">
    <location>
        <begin position="1"/>
        <end position="19"/>
    </location>
</feature>
<evidence type="ECO:0000313" key="5">
    <source>
        <dbReference type="Proteomes" id="UP000198393"/>
    </source>
</evidence>
<dbReference type="InterPro" id="IPR028994">
    <property type="entry name" value="Integrin_alpha_N"/>
</dbReference>
<sequence length="3140" mass="348305">MKNKLIVIAFLAMSFSTWSQTPTYKWVSGSQETRKKSILNATEPGPRNGHFTFSDDDDNLWLFGGSGQDFNTTSGYFNDIWKYDQNSKTWSWIDGQETVDIPYVENNNSLLFDGIDDYIIFNSGNYPIATVPYEMTDVTVEFWFKTTQHCPILAYGNINEIESTEWEIKVENSGEALGMYRGAHQVIYIPNLDLANDEWHHLAFVTKEGDDIFIEDLLFVYLDGELIGQELIHGNNPFTVYNEYDFLMLGARIGDGYSEFFKGQIDELRFWDYARSQSQVATSRFRELNINEEGITAYYKFNQGEANSANNSIDILEDNVGGNFGSLVNFGRDIRFDGEMAQVRLFNTVKNAQEIAALAQTPVTGASPDIVNAYDFAEGIAEGDNTSLTNINDIASFDYDGELHAFDLSGSESNYRSDYMKVLPSRYSNFTGGRDIILVDVNNDTYEDVLTTNFDEQSISVLINDQSGAFGAATEFSTGSQSNHITTGFFNNDAFPDVAVTTEGDNPGDDKVRLFFGDGAGGFSSFTDFPLSDDAFPGRILADDLNDDTFDDLVVILPATQTLAIYYGDGAGGYITNEFFSVGPYYNFGLEIDDFTNDGWLDIVISTLDQFGHTTIGLLRNNTAGSFDEMVTTEATASSGYLQVTEFKSTDINDDGNKDLIFIDGSSFGSITGNGDGTFQENYRGELYGNTFSGIEIMDVNADNIFDIIASSNESNKLLIFHGNVEGEFTLATSINITSSSEDVAISDLDKNGQVDIAISHYADVSITLRENNDLNQSSPVNTLRFDGVDDYVNIPDFSTQAADPNIFNDDFTWEGWIKTSDNGPIFSITTDLYDNGWPTADRNSFALFIANNKLSLNQDGQSSGSVETIEDYDITDGEWHHVAFSVTSAYPSNVVFYLDGIQLTSDYTADDGINTIDLDFSSFDVDNMGYAGRLGYVRPNFIGVFNSPINQALTSNWTDGFDIPIEKPGRAFGAGWTDENGNFNVFGGQGVLGIYNSIRQYNPETNQWSILKGVDEAYYSGSYGTIKVSEASNMPPSRWLMDGALDQDGNFWVFGGGASENPIQWMNDLWMYDPLISEWVWVSGSENLDEWPTHGTKGISDPINMPGARENHQIWIDSENNIWLFGGYGPDSEGTIGHLNDLWKYDPSTDEWTWISGTNLANQKGIFGALGEYSADFRPGGRAGYNQWMDSNGIFWIFDGQGYDKFGISSKYLNDLWSFDPTTEEWAWHSGSDFASSTGSYNEKGLSSVDYVPGARWHSNIWVDKDDNLWMFGGNFPNQITTGQYNDLWKYEPSSNEWTWVSGFNSTATADELGTYGDLGAGSQPTPGGRNGALRWTDLDGNLWIQGGAYIGGNINGNVKDGYLNDLWKFSVSKNIWTYFGGNTEIETIDGEYGSRGIGNALNVPRDRWHGASWTGQDGKLWFFGGIHFNNAIDDIGWLNDLWNYDPESQVYTWMAGSSELNASGVYGTKGEPSVGHIPGPRSSAAYWSDHEGNFYLFGGYESFQFNNDLWKFNPNTLEWTWLSGNSFQNTPGSYGEKGISDPDNLIGARRYMDAQIDQDGAVWFFGGQGYDSEAQFGYLNDLWKYDPSSNQWTWISGPNLINQAPSFGIKGVASLDNLPPARYGHDTWMDDSGNLWIFGGVGVIEIDGELYAGYLNDLWKYDTKLNLWTWVGGSEDFNVVANYGSQGVFDELNTINSRQRAHTFGPIDKSLWLFGGRKSTQDSYNDLWEIKFIPGVPVVDSPQDIRQDGYSFSSDEAWTRSYQVQVSLADDFGETLYDETSSNKEAVINNLDPGTNYYYRVNAINEIGESGFSSPLSVLTLPATPTFTSLEAAISDLTSTQAFLNWEVTGGILDGYYLDISEDPTFQDATMIHEDFESKEINVVQLQKILNLTPGTKYYARIQSFNASGVSPYSQIVPFLTKPQAPTYNQDEVVTGVTQSSATTTWNAVPEILSGYRISISTLDDGHTDSTAFLANYNGLNIAKSKTSIQVSGLEAGTNYYAYLVAVNTSGDSELSEKITILTTPASPVFSVETAILSITQNEITFSWDAPEGFYEGYKLEVSTDFSFGNANLMLEGYGRGGVPNELAQSELTTTVSGLLPGQTYFARIRAFNSTGESPNSNILAFTTVPRAPTVGLVNNISQTGASLNWQSTLGANVYLIDLNTSEEFEEETAVFSDFPQAVPFQVLDELSPGTQYYVRVQSSNASGNSGDMEPADFGTTNFLTKPITPEFPASASLTNVSQTSITLNWNEVPEVLDGYYLDIATTINFTPGTYLPGWENLDVSKDSTSMLVIDLTAGSQYYARLRSYNETGVSKSSDALSMLTLPETPALNPVSNISQNTATLSWASVSEIFNGYYLEISTDDSFSDKNQLIEGYGADNIPKVIDKGQTTEFIDNLNAGVSYYARLSSYNDSGSSPWSDPILVLTTPNTPILNEISAIGQTTATVSWSEIAGADNYVVDISQNFFQTLLPTYNALLSANALIDVVGLSPGEEYQIRVRSKNISGESPNSEMIEFLTTPETPVARDASNSSASVFTANWDAADGAEYYVLEVSLDDFQSFHYNEQLGSSSPVKIQDLIAGETYKYRIKAGNSSGESPYSDIIQVVAQNTSQSLSISELEYNDEFSETATSAVINVKFSGGIGDPAVTIRHKEILDASWSDYLPMIEISPTEFEFTILSNMLDDIGVVFEVKANDGVTFLERKNNTIKRTFSETSSEPLPSLELGEWSLISIPYVLDDNLVQSIFNELGDLKYKKRWRLMTYLDGEYQDQGVGFTRIDLGRGYWFNSLNDVTINVGAGQTNSTIPFDMALEQGWNQIGNPYNVSINWDEILDDNSLSVNVSRIIIYNTTIGEFVESSTLDPFSGAFVFADAATVLSVNPIAGLQGARTETSKKITDLDANSWIKTIELKWNGTSREVAAIGMHSSASNNKDEFDKLIVPRFENYLEMYTTVDEYFYPKFSHDIKSHTSEQVWIYDLESNQISGLTSLSWDPSMVNNRGKLWLVDETNGKTTEMSNTGTYSFAMNNHHEFSIHYSEDPNYTVIPTRLTLGDIYPNPVSFRAQIPLLLPKNEEKYELQLRLYNMQGRLVYTIANGQFAPGIHTFELDVEKLNLKDGLYFYGASFKNTSHKPQQKKIIIKR</sequence>
<feature type="domain" description="Fibronectin type-III" evidence="3">
    <location>
        <begin position="2134"/>
        <end position="2225"/>
    </location>
</feature>
<dbReference type="RefSeq" id="WP_179213349.1">
    <property type="nucleotide sequence ID" value="NZ_FZPD01000003.1"/>
</dbReference>
<feature type="chain" id="PRO_5013145093" evidence="2">
    <location>
        <begin position="20"/>
        <end position="3140"/>
    </location>
</feature>
<dbReference type="InterPro" id="IPR013320">
    <property type="entry name" value="ConA-like_dom_sf"/>
</dbReference>
<feature type="domain" description="Fibronectin type-III" evidence="3">
    <location>
        <begin position="1924"/>
        <end position="2028"/>
    </location>
</feature>
<feature type="domain" description="Fibronectin type-III" evidence="3">
    <location>
        <begin position="2234"/>
        <end position="2330"/>
    </location>
</feature>
<dbReference type="PANTHER" id="PTHR24099">
    <property type="entry name" value="E3 UBIQUITIN-PROTEIN LIGASE TRIM36-RELATED"/>
    <property type="match status" value="1"/>
</dbReference>
<evidence type="ECO:0000313" key="4">
    <source>
        <dbReference type="EMBL" id="SNS93585.1"/>
    </source>
</evidence>
<dbReference type="InterPro" id="IPR013783">
    <property type="entry name" value="Ig-like_fold"/>
</dbReference>
<dbReference type="CDD" id="cd00063">
    <property type="entry name" value="FN3"/>
    <property type="match status" value="9"/>
</dbReference>
<dbReference type="InterPro" id="IPR026444">
    <property type="entry name" value="Secre_tail"/>
</dbReference>
<dbReference type="Proteomes" id="UP000198393">
    <property type="component" value="Unassembled WGS sequence"/>
</dbReference>
<dbReference type="InterPro" id="IPR050617">
    <property type="entry name" value="E3_ligase_FN3/SPRY"/>
</dbReference>
<proteinExistence type="predicted"/>
<dbReference type="EMBL" id="FZPD01000003">
    <property type="protein sequence ID" value="SNS93585.1"/>
    <property type="molecule type" value="Genomic_DNA"/>
</dbReference>
<protein>
    <submittedName>
        <fullName evidence="4">Por secretion system C-terminal sorting domain-containing protein</fullName>
    </submittedName>
</protein>
<gene>
    <name evidence="4" type="ORF">SAMN05421640_1689</name>
</gene>
<keyword evidence="1 2" id="KW-0732">Signal</keyword>
<name>A0A239IJ50_EKHLU</name>
<dbReference type="SMART" id="SM00060">
    <property type="entry name" value="FN3"/>
    <property type="match status" value="9"/>
</dbReference>
<dbReference type="Gene3D" id="2.30.30.100">
    <property type="match status" value="1"/>
</dbReference>
<dbReference type="InterPro" id="IPR011043">
    <property type="entry name" value="Gal_Oxase/kelch_b-propeller"/>
</dbReference>
<dbReference type="PROSITE" id="PS50853">
    <property type="entry name" value="FN3"/>
    <property type="match status" value="6"/>
</dbReference>
<evidence type="ECO:0000256" key="2">
    <source>
        <dbReference type="SAM" id="SignalP"/>
    </source>
</evidence>
<dbReference type="Gene3D" id="2.60.120.200">
    <property type="match status" value="3"/>
</dbReference>
<dbReference type="InterPro" id="IPR036116">
    <property type="entry name" value="FN3_sf"/>
</dbReference>
<evidence type="ECO:0000259" key="3">
    <source>
        <dbReference type="PROSITE" id="PS50853"/>
    </source>
</evidence>
<dbReference type="Pfam" id="PF18962">
    <property type="entry name" value="Por_Secre_tail"/>
    <property type="match status" value="1"/>
</dbReference>
<feature type="domain" description="Fibronectin type-III" evidence="3">
    <location>
        <begin position="2030"/>
        <end position="2133"/>
    </location>
</feature>
<dbReference type="InterPro" id="IPR003961">
    <property type="entry name" value="FN3_dom"/>
</dbReference>
<dbReference type="SUPFAM" id="SSF117281">
    <property type="entry name" value="Kelch motif"/>
    <property type="match status" value="3"/>
</dbReference>
<dbReference type="SUPFAM" id="SSF69318">
    <property type="entry name" value="Integrin alpha N-terminal domain"/>
    <property type="match status" value="1"/>
</dbReference>
<dbReference type="SUPFAM" id="SSF49899">
    <property type="entry name" value="Concanavalin A-like lectins/glucanases"/>
    <property type="match status" value="3"/>
</dbReference>
<dbReference type="Pfam" id="PF13385">
    <property type="entry name" value="Laminin_G_3"/>
    <property type="match status" value="2"/>
</dbReference>
<feature type="domain" description="Fibronectin type-III" evidence="3">
    <location>
        <begin position="2431"/>
        <end position="2524"/>
    </location>
</feature>